<sequence>MVETTDLLGLSATDIIKGSYGSVDVSNNITIKGQSHSGLVMRSGGEHLTIKYRLNKAYEEFSTSLMASETLHVTIVGDGTPLWQGHVLSNSNPVDINISTKNVQNLEFRIDHDTSFSRTAYFINPLLSK</sequence>
<dbReference type="InterPro" id="IPR038637">
    <property type="entry name" value="NPCBM_sf"/>
</dbReference>
<dbReference type="SUPFAM" id="SSF49785">
    <property type="entry name" value="Galactose-binding domain-like"/>
    <property type="match status" value="1"/>
</dbReference>
<protein>
    <recommendedName>
        <fullName evidence="1">Glycosyl hydrolase family 98 putative carbohydrate-binding module domain-containing protein</fullName>
    </recommendedName>
</protein>
<reference evidence="2 3" key="1">
    <citation type="journal article" date="2011" name="Environ. Microbiol.">
        <title>Genome of alkaliphilic Bacillus pseudofirmus OF4 reveals adaptations that support the ability to grow in an external pH range from 7.5 to 11.4.</title>
        <authorList>
            <person name="Janto B."/>
            <person name="Ahmed A."/>
            <person name="Ito M."/>
            <person name="Liu J."/>
            <person name="Hicks D.B."/>
            <person name="Pagni S."/>
            <person name="Fackelmayer O.J."/>
            <person name="Smith T.A."/>
            <person name="Earl J."/>
            <person name="Elbourne L.D."/>
            <person name="Hassan K."/>
            <person name="Paulsen I.T."/>
            <person name="Kolsto A.B."/>
            <person name="Tourasse N.J."/>
            <person name="Ehrlich G.D."/>
            <person name="Boissy R."/>
            <person name="Ivey D.M."/>
            <person name="Li G."/>
            <person name="Xue Y."/>
            <person name="Ma Y."/>
            <person name="Hu F.Z."/>
            <person name="Krulwich T.A."/>
        </authorList>
    </citation>
    <scope>NUCLEOTIDE SEQUENCE [LARGE SCALE GENOMIC DNA]</scope>
    <source>
        <strain evidence="3">ATCC BAA-2126 / JCM 17055 / OF4</strain>
    </source>
</reference>
<dbReference type="RefSeq" id="WP_012961188.1">
    <property type="nucleotide sequence ID" value="NC_013792.1"/>
</dbReference>
<dbReference type="Gene3D" id="2.60.120.1060">
    <property type="entry name" value="NPCBM/NEW2 domain"/>
    <property type="match status" value="1"/>
</dbReference>
<evidence type="ECO:0000259" key="1">
    <source>
        <dbReference type="Pfam" id="PF08305"/>
    </source>
</evidence>
<dbReference type="Proteomes" id="UP000001544">
    <property type="component" value="Plasmid pBpOF4-01"/>
</dbReference>
<gene>
    <name evidence="2" type="ordered locus">BpOF4_21419</name>
</gene>
<accession>D3G1Q3</accession>
<dbReference type="HOGENOM" id="CLU_1944420_0_0_9"/>
<keyword evidence="2" id="KW-0614">Plasmid</keyword>
<keyword evidence="3" id="KW-1185">Reference proteome</keyword>
<evidence type="ECO:0000313" key="2">
    <source>
        <dbReference type="EMBL" id="ADC52279.1"/>
    </source>
</evidence>
<feature type="domain" description="Glycosyl hydrolase family 98 putative carbohydrate-binding module" evidence="1">
    <location>
        <begin position="26"/>
        <end position="114"/>
    </location>
</feature>
<evidence type="ECO:0000313" key="3">
    <source>
        <dbReference type="Proteomes" id="UP000001544"/>
    </source>
</evidence>
<name>D3G1Q3_ALKPO</name>
<dbReference type="KEGG" id="bpf:BpOF4_21419"/>
<dbReference type="Pfam" id="PF08305">
    <property type="entry name" value="NPCBM"/>
    <property type="match status" value="1"/>
</dbReference>
<proteinExistence type="predicted"/>
<geneLocation type="plasmid" evidence="2 3">
    <name>pBpOF4-01</name>
</geneLocation>
<organism evidence="2 3">
    <name type="scientific">Alkalihalophilus pseudofirmus (strain ATCC BAA-2126 / JCM 17055 / OF4)</name>
    <name type="common">Bacillus pseudofirmus</name>
    <dbReference type="NCBI Taxonomy" id="398511"/>
    <lineage>
        <taxon>Bacteria</taxon>
        <taxon>Bacillati</taxon>
        <taxon>Bacillota</taxon>
        <taxon>Bacilli</taxon>
        <taxon>Bacillales</taxon>
        <taxon>Bacillaceae</taxon>
        <taxon>Alkalihalophilus</taxon>
    </lineage>
</organism>
<dbReference type="AlphaFoldDB" id="D3G1Q3"/>
<dbReference type="InterPro" id="IPR013222">
    <property type="entry name" value="Glyco_hyd_98_carb-bd"/>
</dbReference>
<dbReference type="EMBL" id="CP001879">
    <property type="protein sequence ID" value="ADC52279.1"/>
    <property type="molecule type" value="Genomic_DNA"/>
</dbReference>
<dbReference type="InterPro" id="IPR008979">
    <property type="entry name" value="Galactose-bd-like_sf"/>
</dbReference>